<evidence type="ECO:0000313" key="3">
    <source>
        <dbReference type="Proteomes" id="UP000308038"/>
    </source>
</evidence>
<dbReference type="EMBL" id="SSTI01000007">
    <property type="protein sequence ID" value="THG39531.1"/>
    <property type="molecule type" value="Genomic_DNA"/>
</dbReference>
<reference evidence="2 3" key="1">
    <citation type="submission" date="2019-04" db="EMBL/GenBank/DDBJ databases">
        <title>Microbes associate with the intestines of laboratory mice.</title>
        <authorList>
            <person name="Navarre W."/>
            <person name="Wong E."/>
            <person name="Huang K.C."/>
            <person name="Tropini C."/>
            <person name="Ng K."/>
            <person name="Yu B."/>
        </authorList>
    </citation>
    <scope>NUCLEOTIDE SEQUENCE [LARGE SCALE GENOMIC DNA]</scope>
    <source>
        <strain evidence="2 3">NM83_B4-11</strain>
    </source>
</reference>
<evidence type="ECO:0008006" key="4">
    <source>
        <dbReference type="Google" id="ProtNLM"/>
    </source>
</evidence>
<sequence length="192" mass="18419">MKKAICGAVSALALAAAAPALAQSSGTVTGGVGVGAGLGGFTNGAIDTTSVSGTNSQSISIDMDRDMSAASGSGFGGSMDINSVPGGSSFAVVGGVGTAGTSINANVDGLNNGSITSTSFNGALYGGLTGGNAALDMQVVNFGQSSADFKLTSAFDANYTDEFAASQLDWTAAGAVGAVGFGFGSLGWDIDN</sequence>
<feature type="signal peptide" evidence="1">
    <location>
        <begin position="1"/>
        <end position="22"/>
    </location>
</feature>
<dbReference type="Proteomes" id="UP000308038">
    <property type="component" value="Unassembled WGS sequence"/>
</dbReference>
<keyword evidence="3" id="KW-1185">Reference proteome</keyword>
<evidence type="ECO:0000256" key="1">
    <source>
        <dbReference type="SAM" id="SignalP"/>
    </source>
</evidence>
<keyword evidence="1" id="KW-0732">Signal</keyword>
<accession>A0ABY2QIX2</accession>
<proteinExistence type="predicted"/>
<protein>
    <recommendedName>
        <fullName evidence="4">Porin</fullName>
    </recommendedName>
</protein>
<dbReference type="RefSeq" id="WP_125946656.1">
    <property type="nucleotide sequence ID" value="NZ_SSTI01000007.1"/>
</dbReference>
<evidence type="ECO:0000313" key="2">
    <source>
        <dbReference type="EMBL" id="THG39531.1"/>
    </source>
</evidence>
<feature type="chain" id="PRO_5046760533" description="Porin" evidence="1">
    <location>
        <begin position="23"/>
        <end position="192"/>
    </location>
</feature>
<comment type="caution">
    <text evidence="2">The sequence shown here is derived from an EMBL/GenBank/DDBJ whole genome shotgun (WGS) entry which is preliminary data.</text>
</comment>
<organism evidence="2 3">
    <name type="scientific">Sphingomonas olei</name>
    <dbReference type="NCBI Taxonomy" id="1886787"/>
    <lineage>
        <taxon>Bacteria</taxon>
        <taxon>Pseudomonadati</taxon>
        <taxon>Pseudomonadota</taxon>
        <taxon>Alphaproteobacteria</taxon>
        <taxon>Sphingomonadales</taxon>
        <taxon>Sphingomonadaceae</taxon>
        <taxon>Sphingomonas</taxon>
    </lineage>
</organism>
<gene>
    <name evidence="2" type="ORF">E5988_10150</name>
</gene>
<name>A0ABY2QIX2_9SPHN</name>